<dbReference type="OrthoDB" id="9785164at2"/>
<organism evidence="4 5">
    <name type="scientific">Alkalibaculum bacchi</name>
    <dbReference type="NCBI Taxonomy" id="645887"/>
    <lineage>
        <taxon>Bacteria</taxon>
        <taxon>Bacillati</taxon>
        <taxon>Bacillota</taxon>
        <taxon>Clostridia</taxon>
        <taxon>Eubacteriales</taxon>
        <taxon>Eubacteriaceae</taxon>
        <taxon>Alkalibaculum</taxon>
    </lineage>
</organism>
<dbReference type="InterPro" id="IPR009057">
    <property type="entry name" value="Homeodomain-like_sf"/>
</dbReference>
<evidence type="ECO:0000313" key="5">
    <source>
        <dbReference type="Proteomes" id="UP000253490"/>
    </source>
</evidence>
<evidence type="ECO:0000256" key="2">
    <source>
        <dbReference type="PROSITE-ProRule" id="PRU00335"/>
    </source>
</evidence>
<protein>
    <submittedName>
        <fullName evidence="4">TetR family transcriptional regulator</fullName>
    </submittedName>
</protein>
<gene>
    <name evidence="4" type="ORF">DES36_1339</name>
</gene>
<name>A0A366HY11_9FIRM</name>
<dbReference type="InterPro" id="IPR036271">
    <property type="entry name" value="Tet_transcr_reg_TetR-rel_C_sf"/>
</dbReference>
<accession>A0A366HY11</accession>
<dbReference type="GO" id="GO:0003677">
    <property type="term" value="F:DNA binding"/>
    <property type="evidence" value="ECO:0007669"/>
    <property type="project" value="UniProtKB-UniRule"/>
</dbReference>
<dbReference type="GO" id="GO:0006355">
    <property type="term" value="P:regulation of DNA-templated transcription"/>
    <property type="evidence" value="ECO:0007669"/>
    <property type="project" value="UniProtKB-ARBA"/>
</dbReference>
<reference evidence="4 5" key="1">
    <citation type="submission" date="2018-06" db="EMBL/GenBank/DDBJ databases">
        <title>Genomic Encyclopedia of Type Strains, Phase IV (KMG-IV): sequencing the most valuable type-strain genomes for metagenomic binning, comparative biology and taxonomic classification.</title>
        <authorList>
            <person name="Goeker M."/>
        </authorList>
    </citation>
    <scope>NUCLEOTIDE SEQUENCE [LARGE SCALE GENOMIC DNA]</scope>
    <source>
        <strain evidence="4 5">DSM 22112</strain>
    </source>
</reference>
<dbReference type="AlphaFoldDB" id="A0A366HY11"/>
<dbReference type="PROSITE" id="PS50977">
    <property type="entry name" value="HTH_TETR_2"/>
    <property type="match status" value="1"/>
</dbReference>
<proteinExistence type="predicted"/>
<keyword evidence="1 2" id="KW-0238">DNA-binding</keyword>
<dbReference type="PROSITE" id="PS01081">
    <property type="entry name" value="HTH_TETR_1"/>
    <property type="match status" value="1"/>
</dbReference>
<evidence type="ECO:0000259" key="3">
    <source>
        <dbReference type="PROSITE" id="PS50977"/>
    </source>
</evidence>
<dbReference type="Proteomes" id="UP000253490">
    <property type="component" value="Unassembled WGS sequence"/>
</dbReference>
<dbReference type="PANTHER" id="PTHR30328">
    <property type="entry name" value="TRANSCRIPTIONAL REPRESSOR"/>
    <property type="match status" value="1"/>
</dbReference>
<sequence length="206" mass="24362">MKREEKNMLKRQQIISSAIAEFGVNSYTEASLNAICKNGNISKGIIYHYFKDKDELYLVCVTECFDRLTTFLNSEKITFNNVEQGIEKYLDLRHQFFKANPDFSNIFTNALLQPPKHLVERIKEIKVGLDKFNINFYEQVLKNVNLKSYVCHEEAIEYFLIFQESFNFHFQNKTYGDFTKLFDEHELKLGKLLKIMFYGIAKEETE</sequence>
<dbReference type="RefSeq" id="WP_113921923.1">
    <property type="nucleotide sequence ID" value="NZ_QNRX01000033.1"/>
</dbReference>
<comment type="caution">
    <text evidence="4">The sequence shown here is derived from an EMBL/GenBank/DDBJ whole genome shotgun (WGS) entry which is preliminary data.</text>
</comment>
<feature type="domain" description="HTH tetR-type" evidence="3">
    <location>
        <begin position="8"/>
        <end position="68"/>
    </location>
</feature>
<keyword evidence="5" id="KW-1185">Reference proteome</keyword>
<dbReference type="Pfam" id="PF00440">
    <property type="entry name" value="TetR_N"/>
    <property type="match status" value="1"/>
</dbReference>
<dbReference type="EMBL" id="QNRX01000033">
    <property type="protein sequence ID" value="RBP57112.1"/>
    <property type="molecule type" value="Genomic_DNA"/>
</dbReference>
<feature type="DNA-binding region" description="H-T-H motif" evidence="2">
    <location>
        <begin position="31"/>
        <end position="50"/>
    </location>
</feature>
<evidence type="ECO:0000313" key="4">
    <source>
        <dbReference type="EMBL" id="RBP57112.1"/>
    </source>
</evidence>
<evidence type="ECO:0000256" key="1">
    <source>
        <dbReference type="ARBA" id="ARBA00023125"/>
    </source>
</evidence>
<dbReference type="SUPFAM" id="SSF46689">
    <property type="entry name" value="Homeodomain-like"/>
    <property type="match status" value="1"/>
</dbReference>
<dbReference type="InterPro" id="IPR001647">
    <property type="entry name" value="HTH_TetR"/>
</dbReference>
<dbReference type="InterPro" id="IPR023772">
    <property type="entry name" value="DNA-bd_HTH_TetR-type_CS"/>
</dbReference>
<dbReference type="PANTHER" id="PTHR30328:SF54">
    <property type="entry name" value="HTH-TYPE TRANSCRIPTIONAL REPRESSOR SCO4008"/>
    <property type="match status" value="1"/>
</dbReference>
<dbReference type="Gene3D" id="1.10.357.10">
    <property type="entry name" value="Tetracycline Repressor, domain 2"/>
    <property type="match status" value="1"/>
</dbReference>
<dbReference type="InterPro" id="IPR050109">
    <property type="entry name" value="HTH-type_TetR-like_transc_reg"/>
</dbReference>
<dbReference type="SUPFAM" id="SSF48498">
    <property type="entry name" value="Tetracyclin repressor-like, C-terminal domain"/>
    <property type="match status" value="1"/>
</dbReference>